<evidence type="ECO:0000313" key="5">
    <source>
        <dbReference type="Proteomes" id="UP000007266"/>
    </source>
</evidence>
<dbReference type="PANTHER" id="PTHR34717">
    <property type="entry name" value="EG:BACR7A4.20 PROTEIN"/>
    <property type="match status" value="1"/>
</dbReference>
<name>D6WE14_TRICA</name>
<dbReference type="Pfam" id="PF23212">
    <property type="entry name" value="DUF7064"/>
    <property type="match status" value="1"/>
</dbReference>
<dbReference type="AlphaFoldDB" id="D6WE14"/>
<dbReference type="EMBL" id="KQ971324">
    <property type="protein sequence ID" value="EFA01182.1"/>
    <property type="molecule type" value="Genomic_DNA"/>
</dbReference>
<dbReference type="HOGENOM" id="CLU_041209_0_0_1"/>
<feature type="signal peptide" evidence="2">
    <location>
        <begin position="1"/>
        <end position="20"/>
    </location>
</feature>
<sequence length="397" mass="45768">MFLPIVVALLLLVTTFYIHSKRPNPPKIFNVYSQPGKWFYLKFAAFYLLVWTRRLKSKLRKGTPVHELEKMKPLSDHEKAFDATFFQAVSQNGFFFCGGIERRHRAKANGLFYIAVPELGLLESEKLPSTLLESDPGSVLLLKDYSAEGISFTPVEPMKKWHVAYNGKMRIQNEPHKFVSVKLNGDWTSNLPHFLFESDINIKCLAKAIARETWNEELFKALKSAHQTHYEQMGYFNGTLKVGNKTYTLKMDAFRDHSFGYKRDWTLMHRYAFHMLYLKNGTRVSFGVVSQPCTTSLLEMGYIVLPDKSIHCIDSCDLLLYQHGENGTPGTSYAFSFSANNETYDARIKVIYESVHFKGNNIEARLIERFIECEVNGMPGKGVSEWQYNNMKNLRKV</sequence>
<dbReference type="InterPro" id="IPR055492">
    <property type="entry name" value="DUF7064"/>
</dbReference>
<dbReference type="KEGG" id="tca:103314598"/>
<protein>
    <recommendedName>
        <fullName evidence="3">DUF7064 domain-containing protein</fullName>
    </recommendedName>
</protein>
<feature type="transmembrane region" description="Helical" evidence="1">
    <location>
        <begin position="36"/>
        <end position="52"/>
    </location>
</feature>
<dbReference type="PhylomeDB" id="D6WE14"/>
<keyword evidence="1" id="KW-0812">Transmembrane</keyword>
<accession>D6WE14</accession>
<dbReference type="eggNOG" id="ENOG502QSFQ">
    <property type="taxonomic scope" value="Eukaryota"/>
</dbReference>
<evidence type="ECO:0000256" key="1">
    <source>
        <dbReference type="SAM" id="Phobius"/>
    </source>
</evidence>
<reference evidence="4 5" key="1">
    <citation type="journal article" date="2008" name="Nature">
        <title>The genome of the model beetle and pest Tribolium castaneum.</title>
        <authorList>
            <consortium name="Tribolium Genome Sequencing Consortium"/>
            <person name="Richards S."/>
            <person name="Gibbs R.A."/>
            <person name="Weinstock G.M."/>
            <person name="Brown S.J."/>
            <person name="Denell R."/>
            <person name="Beeman R.W."/>
            <person name="Gibbs R."/>
            <person name="Beeman R.W."/>
            <person name="Brown S.J."/>
            <person name="Bucher G."/>
            <person name="Friedrich M."/>
            <person name="Grimmelikhuijzen C.J."/>
            <person name="Klingler M."/>
            <person name="Lorenzen M."/>
            <person name="Richards S."/>
            <person name="Roth S."/>
            <person name="Schroder R."/>
            <person name="Tautz D."/>
            <person name="Zdobnov E.M."/>
            <person name="Muzny D."/>
            <person name="Gibbs R.A."/>
            <person name="Weinstock G.M."/>
            <person name="Attaway T."/>
            <person name="Bell S."/>
            <person name="Buhay C.J."/>
            <person name="Chandrabose M.N."/>
            <person name="Chavez D."/>
            <person name="Clerk-Blankenburg K.P."/>
            <person name="Cree A."/>
            <person name="Dao M."/>
            <person name="Davis C."/>
            <person name="Chacko J."/>
            <person name="Dinh H."/>
            <person name="Dugan-Rocha S."/>
            <person name="Fowler G."/>
            <person name="Garner T.T."/>
            <person name="Garnes J."/>
            <person name="Gnirke A."/>
            <person name="Hawes A."/>
            <person name="Hernandez J."/>
            <person name="Hines S."/>
            <person name="Holder M."/>
            <person name="Hume J."/>
            <person name="Jhangiani S.N."/>
            <person name="Joshi V."/>
            <person name="Khan Z.M."/>
            <person name="Jackson L."/>
            <person name="Kovar C."/>
            <person name="Kowis A."/>
            <person name="Lee S."/>
            <person name="Lewis L.R."/>
            <person name="Margolis J."/>
            <person name="Morgan M."/>
            <person name="Nazareth L.V."/>
            <person name="Nguyen N."/>
            <person name="Okwuonu G."/>
            <person name="Parker D."/>
            <person name="Richards S."/>
            <person name="Ruiz S.J."/>
            <person name="Santibanez J."/>
            <person name="Savard J."/>
            <person name="Scherer S.E."/>
            <person name="Schneider B."/>
            <person name="Sodergren E."/>
            <person name="Tautz D."/>
            <person name="Vattahil S."/>
            <person name="Villasana D."/>
            <person name="White C.S."/>
            <person name="Wright R."/>
            <person name="Park Y."/>
            <person name="Beeman R.W."/>
            <person name="Lord J."/>
            <person name="Oppert B."/>
            <person name="Lorenzen M."/>
            <person name="Brown S."/>
            <person name="Wang L."/>
            <person name="Savard J."/>
            <person name="Tautz D."/>
            <person name="Richards S."/>
            <person name="Weinstock G."/>
            <person name="Gibbs R.A."/>
            <person name="Liu Y."/>
            <person name="Worley K."/>
            <person name="Weinstock G."/>
            <person name="Elsik C.G."/>
            <person name="Reese J.T."/>
            <person name="Elhaik E."/>
            <person name="Landan G."/>
            <person name="Graur D."/>
            <person name="Arensburger P."/>
            <person name="Atkinson P."/>
            <person name="Beeman R.W."/>
            <person name="Beidler J."/>
            <person name="Brown S.J."/>
            <person name="Demuth J.P."/>
            <person name="Drury D.W."/>
            <person name="Du Y.Z."/>
            <person name="Fujiwara H."/>
            <person name="Lorenzen M."/>
            <person name="Maselli V."/>
            <person name="Osanai M."/>
            <person name="Park Y."/>
            <person name="Robertson H.M."/>
            <person name="Tu Z."/>
            <person name="Wang J.J."/>
            <person name="Wang S."/>
            <person name="Richards S."/>
            <person name="Song H."/>
            <person name="Zhang L."/>
            <person name="Sodergren E."/>
            <person name="Werner D."/>
            <person name="Stanke M."/>
            <person name="Morgenstern B."/>
            <person name="Solovyev V."/>
            <person name="Kosarev P."/>
            <person name="Brown G."/>
            <person name="Chen H.C."/>
            <person name="Ermolaeva O."/>
            <person name="Hlavina W."/>
            <person name="Kapustin Y."/>
            <person name="Kiryutin B."/>
            <person name="Kitts P."/>
            <person name="Maglott D."/>
            <person name="Pruitt K."/>
            <person name="Sapojnikov V."/>
            <person name="Souvorov A."/>
            <person name="Mackey A.J."/>
            <person name="Waterhouse R.M."/>
            <person name="Wyder S."/>
            <person name="Zdobnov E.M."/>
            <person name="Zdobnov E.M."/>
            <person name="Wyder S."/>
            <person name="Kriventseva E.V."/>
            <person name="Kadowaki T."/>
            <person name="Bork P."/>
            <person name="Aranda M."/>
            <person name="Bao R."/>
            <person name="Beermann A."/>
            <person name="Berns N."/>
            <person name="Bolognesi R."/>
            <person name="Bonneton F."/>
            <person name="Bopp D."/>
            <person name="Brown S.J."/>
            <person name="Bucher G."/>
            <person name="Butts T."/>
            <person name="Chaumot A."/>
            <person name="Denell R.E."/>
            <person name="Ferrier D.E."/>
            <person name="Friedrich M."/>
            <person name="Gordon C.M."/>
            <person name="Jindra M."/>
            <person name="Klingler M."/>
            <person name="Lan Q."/>
            <person name="Lattorff H.M."/>
            <person name="Laudet V."/>
            <person name="von Levetsow C."/>
            <person name="Liu Z."/>
            <person name="Lutz R."/>
            <person name="Lynch J.A."/>
            <person name="da Fonseca R.N."/>
            <person name="Posnien N."/>
            <person name="Reuter R."/>
            <person name="Roth S."/>
            <person name="Savard J."/>
            <person name="Schinko J.B."/>
            <person name="Schmitt C."/>
            <person name="Schoppmeier M."/>
            <person name="Schroder R."/>
            <person name="Shippy T.D."/>
            <person name="Simonnet F."/>
            <person name="Marques-Souza H."/>
            <person name="Tautz D."/>
            <person name="Tomoyasu Y."/>
            <person name="Trauner J."/>
            <person name="Van der Zee M."/>
            <person name="Vervoort M."/>
            <person name="Wittkopp N."/>
            <person name="Wimmer E.A."/>
            <person name="Yang X."/>
            <person name="Jones A.K."/>
            <person name="Sattelle D.B."/>
            <person name="Ebert P.R."/>
            <person name="Nelson D."/>
            <person name="Scott J.G."/>
            <person name="Beeman R.W."/>
            <person name="Muthukrishnan S."/>
            <person name="Kramer K.J."/>
            <person name="Arakane Y."/>
            <person name="Beeman R.W."/>
            <person name="Zhu Q."/>
            <person name="Hogenkamp D."/>
            <person name="Dixit R."/>
            <person name="Oppert B."/>
            <person name="Jiang H."/>
            <person name="Zou Z."/>
            <person name="Marshall J."/>
            <person name="Elpidina E."/>
            <person name="Vinokurov K."/>
            <person name="Oppert C."/>
            <person name="Zou Z."/>
            <person name="Evans J."/>
            <person name="Lu Z."/>
            <person name="Zhao P."/>
            <person name="Sumathipala N."/>
            <person name="Altincicek B."/>
            <person name="Vilcinskas A."/>
            <person name="Williams M."/>
            <person name="Hultmark D."/>
            <person name="Hetru C."/>
            <person name="Jiang H."/>
            <person name="Grimmelikhuijzen C.J."/>
            <person name="Hauser F."/>
            <person name="Cazzamali G."/>
            <person name="Williamson M."/>
            <person name="Park Y."/>
            <person name="Li B."/>
            <person name="Tanaka Y."/>
            <person name="Predel R."/>
            <person name="Neupert S."/>
            <person name="Schachtner J."/>
            <person name="Verleyen P."/>
            <person name="Raible F."/>
            <person name="Bork P."/>
            <person name="Friedrich M."/>
            <person name="Walden K.K."/>
            <person name="Robertson H.M."/>
            <person name="Angeli S."/>
            <person name="Foret S."/>
            <person name="Bucher G."/>
            <person name="Schuetz S."/>
            <person name="Maleszka R."/>
            <person name="Wimmer E.A."/>
            <person name="Beeman R.W."/>
            <person name="Lorenzen M."/>
            <person name="Tomoyasu Y."/>
            <person name="Miller S.C."/>
            <person name="Grossmann D."/>
            <person name="Bucher G."/>
        </authorList>
    </citation>
    <scope>NUCLEOTIDE SEQUENCE [LARGE SCALE GENOMIC DNA]</scope>
    <source>
        <strain evidence="4 5">Georgia GA2</strain>
    </source>
</reference>
<keyword evidence="1" id="KW-0472">Membrane</keyword>
<keyword evidence="2" id="KW-0732">Signal</keyword>
<dbReference type="OrthoDB" id="5798273at2759"/>
<feature type="domain" description="DUF7064" evidence="3">
    <location>
        <begin position="264"/>
        <end position="389"/>
    </location>
</feature>
<dbReference type="InParanoid" id="D6WE14"/>
<dbReference type="PANTHER" id="PTHR34717:SF1">
    <property type="entry name" value="EG:BACR7A4.20 PROTEIN"/>
    <property type="match status" value="1"/>
</dbReference>
<dbReference type="OMA" id="HHIFLED"/>
<gene>
    <name evidence="4" type="primary">AUGUSTUS-3.0.2_10507</name>
    <name evidence="4" type="ORF">TcasGA2_TC010507</name>
</gene>
<evidence type="ECO:0000259" key="3">
    <source>
        <dbReference type="Pfam" id="PF23212"/>
    </source>
</evidence>
<organism evidence="4 5">
    <name type="scientific">Tribolium castaneum</name>
    <name type="common">Red flour beetle</name>
    <dbReference type="NCBI Taxonomy" id="7070"/>
    <lineage>
        <taxon>Eukaryota</taxon>
        <taxon>Metazoa</taxon>
        <taxon>Ecdysozoa</taxon>
        <taxon>Arthropoda</taxon>
        <taxon>Hexapoda</taxon>
        <taxon>Insecta</taxon>
        <taxon>Pterygota</taxon>
        <taxon>Neoptera</taxon>
        <taxon>Endopterygota</taxon>
        <taxon>Coleoptera</taxon>
        <taxon>Polyphaga</taxon>
        <taxon>Cucujiformia</taxon>
        <taxon>Tenebrionidae</taxon>
        <taxon>Tenebrionidae incertae sedis</taxon>
        <taxon>Tribolium</taxon>
    </lineage>
</organism>
<keyword evidence="5" id="KW-1185">Reference proteome</keyword>
<proteinExistence type="predicted"/>
<evidence type="ECO:0000256" key="2">
    <source>
        <dbReference type="SAM" id="SignalP"/>
    </source>
</evidence>
<dbReference type="Proteomes" id="UP000007266">
    <property type="component" value="Linkage group 3"/>
</dbReference>
<keyword evidence="1" id="KW-1133">Transmembrane helix</keyword>
<reference evidence="4 5" key="2">
    <citation type="journal article" date="2010" name="Nucleic Acids Res.">
        <title>BeetleBase in 2010: revisions to provide comprehensive genomic information for Tribolium castaneum.</title>
        <authorList>
            <person name="Kim H.S."/>
            <person name="Murphy T."/>
            <person name="Xia J."/>
            <person name="Caragea D."/>
            <person name="Park Y."/>
            <person name="Beeman R.W."/>
            <person name="Lorenzen M.D."/>
            <person name="Butcher S."/>
            <person name="Manak J.R."/>
            <person name="Brown S.J."/>
        </authorList>
    </citation>
    <scope>GENOME REANNOTATION</scope>
    <source>
        <strain evidence="4 5">Georgia GA2</strain>
    </source>
</reference>
<evidence type="ECO:0000313" key="4">
    <source>
        <dbReference type="EMBL" id="EFA01182.1"/>
    </source>
</evidence>
<feature type="chain" id="PRO_5003089197" description="DUF7064 domain-containing protein" evidence="2">
    <location>
        <begin position="21"/>
        <end position="397"/>
    </location>
</feature>